<protein>
    <submittedName>
        <fullName evidence="12">Farnesylcysteine lyase</fullName>
    </submittedName>
</protein>
<dbReference type="PIRSF" id="PIRSF036292">
    <property type="entry name" value="Prenylcysteine_oxidase"/>
    <property type="match status" value="1"/>
</dbReference>
<dbReference type="InterPro" id="IPR010795">
    <property type="entry name" value="Prenylcys_lyase"/>
</dbReference>
<dbReference type="Proteomes" id="UP000189703">
    <property type="component" value="Unplaced"/>
</dbReference>
<evidence type="ECO:0000256" key="2">
    <source>
        <dbReference type="ARBA" id="ARBA00009967"/>
    </source>
</evidence>
<comment type="cofactor">
    <cofactor evidence="1">
        <name>FAD</name>
        <dbReference type="ChEBI" id="CHEBI:57692"/>
    </cofactor>
</comment>
<reference evidence="12" key="1">
    <citation type="submission" date="2025-08" db="UniProtKB">
        <authorList>
            <consortium name="RefSeq"/>
        </authorList>
    </citation>
    <scope>IDENTIFICATION</scope>
</reference>
<dbReference type="FunFam" id="3.50.50.60:FF:000430">
    <property type="entry name" value="Farnesylcysteine lyase"/>
    <property type="match status" value="1"/>
</dbReference>
<dbReference type="SUPFAM" id="SSF51905">
    <property type="entry name" value="FAD/NAD(P)-binding domain"/>
    <property type="match status" value="1"/>
</dbReference>
<dbReference type="KEGG" id="nnu:104606672"/>
<dbReference type="OrthoDB" id="437369at2759"/>
<evidence type="ECO:0000256" key="3">
    <source>
        <dbReference type="ARBA" id="ARBA00022630"/>
    </source>
</evidence>
<dbReference type="GO" id="GO:0016829">
    <property type="term" value="F:lyase activity"/>
    <property type="evidence" value="ECO:0007669"/>
    <property type="project" value="UniProtKB-KW"/>
</dbReference>
<keyword evidence="3" id="KW-0285">Flavoprotein</keyword>
<dbReference type="InterPro" id="IPR017046">
    <property type="entry name" value="Prenylcysteine_Oxase1"/>
</dbReference>
<dbReference type="Pfam" id="PF07156">
    <property type="entry name" value="Prenylcys_lyase"/>
    <property type="match status" value="1"/>
</dbReference>
<dbReference type="InterPro" id="IPR036188">
    <property type="entry name" value="FAD/NAD-bd_sf"/>
</dbReference>
<evidence type="ECO:0000256" key="5">
    <source>
        <dbReference type="ARBA" id="ARBA00022827"/>
    </source>
</evidence>
<dbReference type="RefSeq" id="XP_010270293.1">
    <property type="nucleotide sequence ID" value="XM_010271991.2"/>
</dbReference>
<feature type="domain" description="Prenylcysteine lyase" evidence="10">
    <location>
        <begin position="151"/>
        <end position="478"/>
    </location>
</feature>
<keyword evidence="5" id="KW-0274">FAD</keyword>
<dbReference type="GeneID" id="104606672"/>
<evidence type="ECO:0000313" key="12">
    <source>
        <dbReference type="RefSeq" id="XP_010270293.1"/>
    </source>
</evidence>
<evidence type="ECO:0000256" key="4">
    <source>
        <dbReference type="ARBA" id="ARBA00022729"/>
    </source>
</evidence>
<keyword evidence="7" id="KW-0325">Glycoprotein</keyword>
<feature type="compositionally biased region" description="Polar residues" evidence="8">
    <location>
        <begin position="485"/>
        <end position="494"/>
    </location>
</feature>
<sequence length="505" mass="55645">MLSAPFVSLLLFIISATSTLATEVLQTANANDVKSVCIIGSGIGGSSLAYFLRQYSADPSSPTVGDIRMFERNRVVGGRMAMVSIAGDTFEAGASILHPKNFHTLNFTKLLNLRINEPSSSSFSLGIWDGTRFNFKTLDTSSEFPLFQKLVSLVNSFRIIYRYGFSLFKMDNFVKSTVDNFLKYYSDFGSRPVFESVEKMLKWAGLYELTCRTLQEELVDAGLSPLLISELVTVITRINYGQSVSMSGLAGAVALAGSGGGLWSVEGGNWQIPAGLINHSDVTLHLDEEIDSISYLGDYYKLNSTKGNSYTCQVTVVATPLDELNIWFYPPVSIPERKLQHTYTTFVRGLLNPAYFGLHSASEIPELVGTTETPNLPFSCIAVLKKYTEVDMAYKLFSREPMTDELLDLLFSVRKETLRIDWGAYPHYTSPEVFAPFVLDGLHLYYINAFENAASTMETSAVAAENIARLILSKFSGQPPSSSSDLKGSTSVASASDEEGRHFEL</sequence>
<keyword evidence="6" id="KW-0560">Oxidoreductase</keyword>
<feature type="chain" id="PRO_5010582072" evidence="9">
    <location>
        <begin position="22"/>
        <end position="505"/>
    </location>
</feature>
<dbReference type="GO" id="GO:0030327">
    <property type="term" value="P:prenylated protein catabolic process"/>
    <property type="evidence" value="ECO:0000318"/>
    <property type="project" value="GO_Central"/>
</dbReference>
<evidence type="ECO:0000313" key="11">
    <source>
        <dbReference type="Proteomes" id="UP000189703"/>
    </source>
</evidence>
<keyword evidence="11" id="KW-1185">Reference proteome</keyword>
<evidence type="ECO:0000256" key="8">
    <source>
        <dbReference type="SAM" id="MobiDB-lite"/>
    </source>
</evidence>
<proteinExistence type="inferred from homology"/>
<evidence type="ECO:0000256" key="1">
    <source>
        <dbReference type="ARBA" id="ARBA00001974"/>
    </source>
</evidence>
<dbReference type="PANTHER" id="PTHR15944">
    <property type="entry name" value="FARNESYLCYSTEINE LYASE"/>
    <property type="match status" value="1"/>
</dbReference>
<dbReference type="eggNOG" id="ENOG502QSHJ">
    <property type="taxonomic scope" value="Eukaryota"/>
</dbReference>
<dbReference type="GO" id="GO:0001735">
    <property type="term" value="F:prenylcysteine oxidase activity"/>
    <property type="evidence" value="ECO:0000318"/>
    <property type="project" value="GO_Central"/>
</dbReference>
<dbReference type="FunCoup" id="A0A1U8AQZ3">
    <property type="interactions" value="3047"/>
</dbReference>
<dbReference type="Gene3D" id="3.50.50.60">
    <property type="entry name" value="FAD/NAD(P)-binding domain"/>
    <property type="match status" value="1"/>
</dbReference>
<evidence type="ECO:0000256" key="9">
    <source>
        <dbReference type="SAM" id="SignalP"/>
    </source>
</evidence>
<evidence type="ECO:0000259" key="10">
    <source>
        <dbReference type="Pfam" id="PF07156"/>
    </source>
</evidence>
<gene>
    <name evidence="12" type="primary">LOC104606672</name>
</gene>
<accession>A0A1U8AQZ3</accession>
<evidence type="ECO:0000256" key="7">
    <source>
        <dbReference type="ARBA" id="ARBA00023180"/>
    </source>
</evidence>
<dbReference type="InParanoid" id="A0A1U8AQZ3"/>
<feature type="region of interest" description="Disordered" evidence="8">
    <location>
        <begin position="477"/>
        <end position="505"/>
    </location>
</feature>
<dbReference type="AlphaFoldDB" id="A0A1U8AQZ3"/>
<organism evidence="11 12">
    <name type="scientific">Nelumbo nucifera</name>
    <name type="common">Sacred lotus</name>
    <dbReference type="NCBI Taxonomy" id="4432"/>
    <lineage>
        <taxon>Eukaryota</taxon>
        <taxon>Viridiplantae</taxon>
        <taxon>Streptophyta</taxon>
        <taxon>Embryophyta</taxon>
        <taxon>Tracheophyta</taxon>
        <taxon>Spermatophyta</taxon>
        <taxon>Magnoliopsida</taxon>
        <taxon>Proteales</taxon>
        <taxon>Nelumbonaceae</taxon>
        <taxon>Nelumbo</taxon>
    </lineage>
</organism>
<feature type="signal peptide" evidence="9">
    <location>
        <begin position="1"/>
        <end position="21"/>
    </location>
</feature>
<dbReference type="GO" id="GO:0030328">
    <property type="term" value="P:prenylcysteine catabolic process"/>
    <property type="evidence" value="ECO:0007669"/>
    <property type="project" value="InterPro"/>
</dbReference>
<evidence type="ECO:0000256" key="6">
    <source>
        <dbReference type="ARBA" id="ARBA00023002"/>
    </source>
</evidence>
<name>A0A1U8AQZ3_NELNU</name>
<dbReference type="OMA" id="SIGIWDG"/>
<dbReference type="Pfam" id="PF13450">
    <property type="entry name" value="NAD_binding_8"/>
    <property type="match status" value="1"/>
</dbReference>
<dbReference type="STRING" id="4432.A0A1U8AQZ3"/>
<keyword evidence="12" id="KW-0456">Lyase</keyword>
<comment type="similarity">
    <text evidence="2">Belongs to the prenylcysteine oxidase family.</text>
</comment>
<keyword evidence="4 9" id="KW-0732">Signal</keyword>
<dbReference type="PANTHER" id="PTHR15944:SF0">
    <property type="entry name" value="PRENYLCYSTEINE LYASE DOMAIN-CONTAINING PROTEIN"/>
    <property type="match status" value="1"/>
</dbReference>